<dbReference type="AlphaFoldDB" id="A0A1R2CGQ6"/>
<keyword evidence="2" id="KW-1185">Reference proteome</keyword>
<dbReference type="EMBL" id="MPUH01000156">
    <property type="protein sequence ID" value="OMJ88209.1"/>
    <property type="molecule type" value="Genomic_DNA"/>
</dbReference>
<proteinExistence type="predicted"/>
<name>A0A1R2CGQ6_9CILI</name>
<evidence type="ECO:0000313" key="2">
    <source>
        <dbReference type="Proteomes" id="UP000187209"/>
    </source>
</evidence>
<reference evidence="1 2" key="1">
    <citation type="submission" date="2016-11" db="EMBL/GenBank/DDBJ databases">
        <title>The macronuclear genome of Stentor coeruleus: a giant cell with tiny introns.</title>
        <authorList>
            <person name="Slabodnick M."/>
            <person name="Ruby J.G."/>
            <person name="Reiff S.B."/>
            <person name="Swart E.C."/>
            <person name="Gosai S."/>
            <person name="Prabakaran S."/>
            <person name="Witkowska E."/>
            <person name="Larue G.E."/>
            <person name="Fisher S."/>
            <person name="Freeman R.M."/>
            <person name="Gunawardena J."/>
            <person name="Chu W."/>
            <person name="Stover N.A."/>
            <person name="Gregory B.D."/>
            <person name="Nowacki M."/>
            <person name="Derisi J."/>
            <person name="Roy S.W."/>
            <person name="Marshall W.F."/>
            <person name="Sood P."/>
        </authorList>
    </citation>
    <scope>NUCLEOTIDE SEQUENCE [LARGE SCALE GENOMIC DNA]</scope>
    <source>
        <strain evidence="1">WM001</strain>
    </source>
</reference>
<comment type="caution">
    <text evidence="1">The sequence shown here is derived from an EMBL/GenBank/DDBJ whole genome shotgun (WGS) entry which is preliminary data.</text>
</comment>
<dbReference type="OrthoDB" id="323311at2759"/>
<organism evidence="1 2">
    <name type="scientific">Stentor coeruleus</name>
    <dbReference type="NCBI Taxonomy" id="5963"/>
    <lineage>
        <taxon>Eukaryota</taxon>
        <taxon>Sar</taxon>
        <taxon>Alveolata</taxon>
        <taxon>Ciliophora</taxon>
        <taxon>Postciliodesmatophora</taxon>
        <taxon>Heterotrichea</taxon>
        <taxon>Heterotrichida</taxon>
        <taxon>Stentoridae</taxon>
        <taxon>Stentor</taxon>
    </lineage>
</organism>
<accession>A0A1R2CGQ6</accession>
<evidence type="ECO:0000313" key="1">
    <source>
        <dbReference type="EMBL" id="OMJ88209.1"/>
    </source>
</evidence>
<sequence length="247" mass="28059">MNTSSAGRRQRKYSLNPATISALQSSYRENVKCPTPRYSAFNIDSVLTPSSSIQSSKPFKFLTFETTKTNTKHRRQPSVLIKDVDQIYNFTNDESFSSGKVSDEECVTRITHHQKNSIFASTTDQKSSAYSSMLKKSYLEEEVNKLDASITGENSMTKPDENFTNLGISINEEARQTPLGILPRRMFCKKCNLETTSVVSLKMPTLPFWRVMCCISSVTDACSDLESMDRYQEYQHKCRNCKLILNS</sequence>
<gene>
    <name evidence="1" type="ORF">SteCoe_9868</name>
</gene>
<dbReference type="Proteomes" id="UP000187209">
    <property type="component" value="Unassembled WGS sequence"/>
</dbReference>
<protein>
    <recommendedName>
        <fullName evidence="3">LITAF domain-containing protein</fullName>
    </recommendedName>
</protein>
<evidence type="ECO:0008006" key="3">
    <source>
        <dbReference type="Google" id="ProtNLM"/>
    </source>
</evidence>